<dbReference type="PANTHER" id="PTHR46640:SF1">
    <property type="entry name" value="FUNGAL LIPASE-LIKE DOMAIN-CONTAINING PROTEIN-RELATED"/>
    <property type="match status" value="1"/>
</dbReference>
<organism evidence="6">
    <name type="scientific">Yarrowia phangngaensis</name>
    <dbReference type="NCBI Taxonomy" id="444778"/>
    <lineage>
        <taxon>Eukaryota</taxon>
        <taxon>Fungi</taxon>
        <taxon>Dikarya</taxon>
        <taxon>Ascomycota</taxon>
        <taxon>Saccharomycotina</taxon>
        <taxon>Dipodascomycetes</taxon>
        <taxon>Dipodascales</taxon>
        <taxon>Dipodascales incertae sedis</taxon>
        <taxon>Yarrowia</taxon>
    </lineage>
</organism>
<dbReference type="AlphaFoldDB" id="A0A078BNT5"/>
<dbReference type="InterPro" id="IPR029058">
    <property type="entry name" value="AB_hydrolase_fold"/>
</dbReference>
<dbReference type="SUPFAM" id="SSF53474">
    <property type="entry name" value="alpha/beta-Hydrolases"/>
    <property type="match status" value="1"/>
</dbReference>
<gene>
    <name evidence="6" type="primary">LIP19</name>
</gene>
<keyword evidence="3" id="KW-0378">Hydrolase</keyword>
<evidence type="ECO:0000256" key="1">
    <source>
        <dbReference type="ARBA" id="ARBA00013279"/>
    </source>
</evidence>
<evidence type="ECO:0000256" key="3">
    <source>
        <dbReference type="ARBA" id="ARBA00022801"/>
    </source>
</evidence>
<dbReference type="Pfam" id="PF01764">
    <property type="entry name" value="Lipase_3"/>
    <property type="match status" value="1"/>
</dbReference>
<sequence length="368" mass="41270">MLIIFLLTLIASASPFIRLALGEKLNQLLVGSHEAFESEETQLISPEFQECLIRYMWFNNVAPCVPKQLEHPFVCAARGCKMLGKYTELVDIFTHSESRMDMLTDRTITGFVALDHLHKEIVLVLRGTQDVNDWLTNLQVSLVGLNPADLGVKSLNCPNCRVGLGVLSGYISSQRVADPIIRRLKEKFPQYQLVVTGHSLGGTAATLFGLNYQLNGLSPKVFSVGAPALGNKEFTNFVDEVFWGSEHPDTLSVPEKNINFTRVTHLGDFIPRFPFWKGYQQMSGELFIHDVKGIDPPLDKLRRCNGQQNRKCSFGDKFRQLTLNIRSHSAYLVPRNRCSGERRKIMGDIGAYGNDTVLIPVVDLDSLE</sequence>
<dbReference type="EC" id="3.1.1.3" evidence="1"/>
<protein>
    <recommendedName>
        <fullName evidence="1">triacylglycerol lipase</fullName>
        <ecNumber evidence="1">3.1.1.3</ecNumber>
    </recommendedName>
</protein>
<feature type="domain" description="Fungal lipase-type" evidence="5">
    <location>
        <begin position="122"/>
        <end position="276"/>
    </location>
</feature>
<dbReference type="EMBL" id="LM652756">
    <property type="protein sequence ID" value="CDX09922.1"/>
    <property type="molecule type" value="Genomic_DNA"/>
</dbReference>
<feature type="signal peptide" evidence="4">
    <location>
        <begin position="1"/>
        <end position="22"/>
    </location>
</feature>
<feature type="chain" id="PRO_5001730431" description="triacylglycerol lipase" evidence="4">
    <location>
        <begin position="23"/>
        <end position="368"/>
    </location>
</feature>
<dbReference type="PANTHER" id="PTHR46640">
    <property type="entry name" value="TRIACYLGLYCEROL LIPASE, PUTATIVE (AFU_ORTHOLOGUE AFUA_6G06510)-RELATED"/>
    <property type="match status" value="1"/>
</dbReference>
<dbReference type="InterPro" id="IPR002921">
    <property type="entry name" value="Fungal_lipase-type"/>
</dbReference>
<dbReference type="InterPro" id="IPR051299">
    <property type="entry name" value="AB_hydrolase_lip/est"/>
</dbReference>
<evidence type="ECO:0000256" key="2">
    <source>
        <dbReference type="ARBA" id="ARBA00022729"/>
    </source>
</evidence>
<reference evidence="6" key="1">
    <citation type="submission" date="2014-06" db="EMBL/GenBank/DDBJ databases">
        <title>Evolutionary genomics: an efficient tool to explore enzyme diversity and guide their engineering.</title>
        <authorList>
            <person name="Meunchan M."/>
            <person name="Michely S."/>
            <person name="Devillers H."/>
            <person name="Nicaud J.-M."/>
            <person name="Marty A."/>
            <person name="Neuveglise C."/>
        </authorList>
    </citation>
    <scope>NUCLEOTIDE SEQUENCE</scope>
    <source>
        <strain evidence="6">CBS 10407</strain>
    </source>
</reference>
<keyword evidence="2 4" id="KW-0732">Signal</keyword>
<name>A0A078BNT5_9ASCO</name>
<dbReference type="Gene3D" id="3.40.50.1820">
    <property type="entry name" value="alpha/beta hydrolase"/>
    <property type="match status" value="1"/>
</dbReference>
<evidence type="ECO:0000313" key="6">
    <source>
        <dbReference type="EMBL" id="CDX09922.1"/>
    </source>
</evidence>
<dbReference type="GO" id="GO:0006629">
    <property type="term" value="P:lipid metabolic process"/>
    <property type="evidence" value="ECO:0007669"/>
    <property type="project" value="InterPro"/>
</dbReference>
<evidence type="ECO:0000256" key="4">
    <source>
        <dbReference type="SAM" id="SignalP"/>
    </source>
</evidence>
<dbReference type="CDD" id="cd00519">
    <property type="entry name" value="Lipase_3"/>
    <property type="match status" value="1"/>
</dbReference>
<evidence type="ECO:0000259" key="5">
    <source>
        <dbReference type="Pfam" id="PF01764"/>
    </source>
</evidence>
<proteinExistence type="predicted"/>
<dbReference type="GO" id="GO:0004806">
    <property type="term" value="F:triacylglycerol lipase activity"/>
    <property type="evidence" value="ECO:0007669"/>
    <property type="project" value="UniProtKB-EC"/>
</dbReference>
<accession>A0A078BNT5</accession>